<evidence type="ECO:0000256" key="1">
    <source>
        <dbReference type="SAM" id="Phobius"/>
    </source>
</evidence>
<keyword evidence="1" id="KW-0812">Transmembrane</keyword>
<gene>
    <name evidence="2" type="ORF">HER39_08045</name>
</gene>
<reference evidence="2 3" key="1">
    <citation type="submission" date="2020-04" db="EMBL/GenBank/DDBJ databases">
        <authorList>
            <person name="Liu S."/>
        </authorList>
    </citation>
    <scope>NUCLEOTIDE SEQUENCE [LARGE SCALE GENOMIC DNA]</scope>
    <source>
        <strain evidence="2 3">CGMCC 1.15091</strain>
    </source>
</reference>
<keyword evidence="1" id="KW-0472">Membrane</keyword>
<name>A0ABX1JNY0_9MICC</name>
<organism evidence="2 3">
    <name type="scientific">Arthrobacter deserti</name>
    <dbReference type="NCBI Taxonomy" id="1742687"/>
    <lineage>
        <taxon>Bacteria</taxon>
        <taxon>Bacillati</taxon>
        <taxon>Actinomycetota</taxon>
        <taxon>Actinomycetes</taxon>
        <taxon>Micrococcales</taxon>
        <taxon>Micrococcaceae</taxon>
        <taxon>Arthrobacter</taxon>
    </lineage>
</organism>
<evidence type="ECO:0000313" key="3">
    <source>
        <dbReference type="Proteomes" id="UP000523795"/>
    </source>
</evidence>
<dbReference type="PROSITE" id="PS50283">
    <property type="entry name" value="NA_SOLUT_SYMP_3"/>
    <property type="match status" value="1"/>
</dbReference>
<dbReference type="Proteomes" id="UP000523795">
    <property type="component" value="Unassembled WGS sequence"/>
</dbReference>
<dbReference type="InterPro" id="IPR001734">
    <property type="entry name" value="Na/solute_symporter"/>
</dbReference>
<sequence length="61" mass="6452">MDGQLLNAGIVVAYLVSMLLFGWWGKSRTKNNSDYLVAGRRLGSVLYTGTMAAVVLGGAST</sequence>
<proteinExistence type="predicted"/>
<keyword evidence="1" id="KW-1133">Transmembrane helix</keyword>
<comment type="caution">
    <text evidence="2">The sequence shown here is derived from an EMBL/GenBank/DDBJ whole genome shotgun (WGS) entry which is preliminary data.</text>
</comment>
<keyword evidence="3" id="KW-1185">Reference proteome</keyword>
<feature type="transmembrane region" description="Helical" evidence="1">
    <location>
        <begin position="6"/>
        <end position="24"/>
    </location>
</feature>
<accession>A0ABX1JNY0</accession>
<evidence type="ECO:0000313" key="2">
    <source>
        <dbReference type="EMBL" id="NKX50519.1"/>
    </source>
</evidence>
<feature type="non-terminal residue" evidence="2">
    <location>
        <position position="61"/>
    </location>
</feature>
<dbReference type="EMBL" id="JAAZSR010000099">
    <property type="protein sequence ID" value="NKX50519.1"/>
    <property type="molecule type" value="Genomic_DNA"/>
</dbReference>
<protein>
    <submittedName>
        <fullName evidence="2">Sodium:solute symporter</fullName>
    </submittedName>
</protein>